<accession>A0ACB9LMV3</accession>
<comment type="caution">
    <text evidence="1">The sequence shown here is derived from an EMBL/GenBank/DDBJ whole genome shotgun (WGS) entry which is preliminary data.</text>
</comment>
<proteinExistence type="predicted"/>
<dbReference type="EMBL" id="CM042890">
    <property type="protein sequence ID" value="KAI4312408.1"/>
    <property type="molecule type" value="Genomic_DNA"/>
</dbReference>
<sequence length="110" mass="13006">MNINQFESMLSLLHEGLSNKSRMFHVHGYKITKGRGYYVFKFLVPLSVDRIDKSARRHWAMQIFLLKIMGPLNWHEPMKALAQNLTSQWRFCNNSSDSTETEYTDQSIRH</sequence>
<name>A0ACB9LMV3_9MYRT</name>
<organism evidence="1 2">
    <name type="scientific">Melastoma candidum</name>
    <dbReference type="NCBI Taxonomy" id="119954"/>
    <lineage>
        <taxon>Eukaryota</taxon>
        <taxon>Viridiplantae</taxon>
        <taxon>Streptophyta</taxon>
        <taxon>Embryophyta</taxon>
        <taxon>Tracheophyta</taxon>
        <taxon>Spermatophyta</taxon>
        <taxon>Magnoliopsida</taxon>
        <taxon>eudicotyledons</taxon>
        <taxon>Gunneridae</taxon>
        <taxon>Pentapetalae</taxon>
        <taxon>rosids</taxon>
        <taxon>malvids</taxon>
        <taxon>Myrtales</taxon>
        <taxon>Melastomataceae</taxon>
        <taxon>Melastomatoideae</taxon>
        <taxon>Melastomateae</taxon>
        <taxon>Melastoma</taxon>
    </lineage>
</organism>
<keyword evidence="2" id="KW-1185">Reference proteome</keyword>
<dbReference type="Proteomes" id="UP001057402">
    <property type="component" value="Chromosome 11"/>
</dbReference>
<reference evidence="2" key="1">
    <citation type="journal article" date="2023" name="Front. Plant Sci.">
        <title>Chromosomal-level genome assembly of Melastoma candidum provides insights into trichome evolution.</title>
        <authorList>
            <person name="Zhong Y."/>
            <person name="Wu W."/>
            <person name="Sun C."/>
            <person name="Zou P."/>
            <person name="Liu Y."/>
            <person name="Dai S."/>
            <person name="Zhou R."/>
        </authorList>
    </citation>
    <scope>NUCLEOTIDE SEQUENCE [LARGE SCALE GENOMIC DNA]</scope>
</reference>
<protein>
    <submittedName>
        <fullName evidence="1">Uncharacterized protein</fullName>
    </submittedName>
</protein>
<gene>
    <name evidence="1" type="ORF">MLD38_037218</name>
</gene>
<evidence type="ECO:0000313" key="2">
    <source>
        <dbReference type="Proteomes" id="UP001057402"/>
    </source>
</evidence>
<evidence type="ECO:0000313" key="1">
    <source>
        <dbReference type="EMBL" id="KAI4312408.1"/>
    </source>
</evidence>